<dbReference type="eggNOG" id="KOG0143">
    <property type="taxonomic scope" value="Eukaryota"/>
</dbReference>
<dbReference type="EMBL" id="LATX01001568">
    <property type="protein sequence ID" value="KTB40597.1"/>
    <property type="molecule type" value="Genomic_DNA"/>
</dbReference>
<evidence type="ECO:0000256" key="1">
    <source>
        <dbReference type="SAM" id="SignalP"/>
    </source>
</evidence>
<dbReference type="Pfam" id="PF03171">
    <property type="entry name" value="2OG-FeII_Oxy"/>
    <property type="match status" value="1"/>
</dbReference>
<evidence type="ECO:0000313" key="5">
    <source>
        <dbReference type="Proteomes" id="UP000054988"/>
    </source>
</evidence>
<sequence>MQTILSLLRALYVLLFGTRKTLKPAVDPPPYVFPPPSRQELEYADLAIIDLSKASTAEGRQALANQITKAMHEHGFFYAVNHGYTREQTNRIFSIANIVFDGVSEEEKKLYMGESESIYEGYKPKQTWKIQNGIRDQIEHYNINRKVGQREHPKAVRPFLDDLKAFAEHNHYNILFPILRLLALGLELPEDTLVKQHNFDASGESSVRVSLSQPLVNDVLTVDSHPRTAEEEDMTKNVWLKGHTDIGSITILWSQPVGGLQILSPDGEWRWIRHIDNALVVNTGDAIDFLCGGYYPATRHRVIQPPADQKNCPRLGVFYFSMADDDTKLVPHEESPVLQRVGFSKFGEPSEAPTMHAWRRGRTSAYGRSVLTVGKEKGVEEETIHGVVVKHFN</sequence>
<evidence type="ECO:0000259" key="3">
    <source>
        <dbReference type="Pfam" id="PF14226"/>
    </source>
</evidence>
<dbReference type="InterPro" id="IPR026992">
    <property type="entry name" value="DIOX_N"/>
</dbReference>
<evidence type="ECO:0000313" key="4">
    <source>
        <dbReference type="EMBL" id="KTB40597.1"/>
    </source>
</evidence>
<dbReference type="SUPFAM" id="SSF51197">
    <property type="entry name" value="Clavaminate synthase-like"/>
    <property type="match status" value="1"/>
</dbReference>
<reference evidence="4 5" key="1">
    <citation type="submission" date="2015-12" db="EMBL/GenBank/DDBJ databases">
        <title>Draft genome sequence of Moniliophthora roreri, the causal agent of frosty pod rot of cacao.</title>
        <authorList>
            <person name="Aime M.C."/>
            <person name="Diaz-Valderrama J.R."/>
            <person name="Kijpornyongpan T."/>
            <person name="Phillips-Mora W."/>
        </authorList>
    </citation>
    <scope>NUCLEOTIDE SEQUENCE [LARGE SCALE GENOMIC DNA]</scope>
    <source>
        <strain evidence="4 5">MCA 2952</strain>
    </source>
</reference>
<feature type="domain" description="Non-haem dioxygenase N-terminal" evidence="3">
    <location>
        <begin position="48"/>
        <end position="150"/>
    </location>
</feature>
<organism evidence="4 5">
    <name type="scientific">Moniliophthora roreri</name>
    <name type="common">Frosty pod rot fungus</name>
    <name type="synonym">Monilia roreri</name>
    <dbReference type="NCBI Taxonomy" id="221103"/>
    <lineage>
        <taxon>Eukaryota</taxon>
        <taxon>Fungi</taxon>
        <taxon>Dikarya</taxon>
        <taxon>Basidiomycota</taxon>
        <taxon>Agaricomycotina</taxon>
        <taxon>Agaricomycetes</taxon>
        <taxon>Agaricomycetidae</taxon>
        <taxon>Agaricales</taxon>
        <taxon>Marasmiineae</taxon>
        <taxon>Marasmiaceae</taxon>
        <taxon>Moniliophthora</taxon>
    </lineage>
</organism>
<evidence type="ECO:0008006" key="6">
    <source>
        <dbReference type="Google" id="ProtNLM"/>
    </source>
</evidence>
<keyword evidence="1" id="KW-0732">Signal</keyword>
<dbReference type="InterPro" id="IPR044861">
    <property type="entry name" value="IPNS-like_FE2OG_OXY"/>
</dbReference>
<feature type="signal peptide" evidence="1">
    <location>
        <begin position="1"/>
        <end position="17"/>
    </location>
</feature>
<dbReference type="Pfam" id="PF14226">
    <property type="entry name" value="DIOX_N"/>
    <property type="match status" value="1"/>
</dbReference>
<dbReference type="PRINTS" id="PR00682">
    <property type="entry name" value="IPNSYNTHASE"/>
</dbReference>
<dbReference type="PANTHER" id="PTHR47990">
    <property type="entry name" value="2-OXOGLUTARATE (2OG) AND FE(II)-DEPENDENT OXYGENASE SUPERFAMILY PROTEIN-RELATED"/>
    <property type="match status" value="1"/>
</dbReference>
<comment type="caution">
    <text evidence="4">The sequence shown here is derived from an EMBL/GenBank/DDBJ whole genome shotgun (WGS) entry which is preliminary data.</text>
</comment>
<feature type="domain" description="Isopenicillin N synthase-like Fe(2+) 2OG dioxygenase" evidence="2">
    <location>
        <begin position="237"/>
        <end position="315"/>
    </location>
</feature>
<accession>A0A0W0FWI8</accession>
<protein>
    <recommendedName>
        <fullName evidence="6">Clavaminate synthase-like protein</fullName>
    </recommendedName>
</protein>
<name>A0A0W0FWI8_MONRR</name>
<dbReference type="InterPro" id="IPR050231">
    <property type="entry name" value="Iron_ascorbate_oxido_reductase"/>
</dbReference>
<dbReference type="Gene3D" id="2.60.120.330">
    <property type="entry name" value="B-lactam Antibiotic, Isopenicillin N Synthase, Chain"/>
    <property type="match status" value="1"/>
</dbReference>
<proteinExistence type="predicted"/>
<gene>
    <name evidence="4" type="ORF">WG66_6845</name>
</gene>
<dbReference type="AlphaFoldDB" id="A0A0W0FWI8"/>
<evidence type="ECO:0000259" key="2">
    <source>
        <dbReference type="Pfam" id="PF03171"/>
    </source>
</evidence>
<dbReference type="Proteomes" id="UP000054988">
    <property type="component" value="Unassembled WGS sequence"/>
</dbReference>
<feature type="chain" id="PRO_5006902174" description="Clavaminate synthase-like protein" evidence="1">
    <location>
        <begin position="18"/>
        <end position="393"/>
    </location>
</feature>
<dbReference type="InterPro" id="IPR027443">
    <property type="entry name" value="IPNS-like_sf"/>
</dbReference>